<sequence length="260" mass="27563">MQWVINSVDGSSELNRMEWNGMGGREGVQCLLAFLDEVVLEELHALGLEVVAAGEVAAEEGAEDGDEVAVVVLEALGEAAALGVEGFELVEERVVDAVEAAVEHDAEHVVVHHELQPAADHHAGGGGGGVAADVLHHEAGLLLPPGAVLRHHLVGEEGHRHDPPHLAPVVAVHGEHHVLPLAGEDVEHHVPRPRPELHALRVEHLLGEVRAGHHHQVAHPHAEQQDVAEAPRQLHQVTVVQGGPDLQPVPDDGGARGARR</sequence>
<feature type="region of interest" description="Disordered" evidence="1">
    <location>
        <begin position="240"/>
        <end position="260"/>
    </location>
</feature>
<dbReference type="Proteomes" id="UP000006038">
    <property type="component" value="Chromosome 5"/>
</dbReference>
<dbReference type="HOGENOM" id="CLU_1071929_0_0_1"/>
<evidence type="ECO:0000313" key="3">
    <source>
        <dbReference type="Proteomes" id="UP000006038"/>
    </source>
</evidence>
<organism evidence="2">
    <name type="scientific">Oryza brachyantha</name>
    <name type="common">malo sina</name>
    <dbReference type="NCBI Taxonomy" id="4533"/>
    <lineage>
        <taxon>Eukaryota</taxon>
        <taxon>Viridiplantae</taxon>
        <taxon>Streptophyta</taxon>
        <taxon>Embryophyta</taxon>
        <taxon>Tracheophyta</taxon>
        <taxon>Spermatophyta</taxon>
        <taxon>Magnoliopsida</taxon>
        <taxon>Liliopsida</taxon>
        <taxon>Poales</taxon>
        <taxon>Poaceae</taxon>
        <taxon>BOP clade</taxon>
        <taxon>Oryzoideae</taxon>
        <taxon>Oryzeae</taxon>
        <taxon>Oryzinae</taxon>
        <taxon>Oryza</taxon>
    </lineage>
</organism>
<dbReference type="AlphaFoldDB" id="J3M5Z5"/>
<name>J3M5Z5_ORYBR</name>
<keyword evidence="3" id="KW-1185">Reference proteome</keyword>
<reference evidence="2" key="2">
    <citation type="submission" date="2013-04" db="UniProtKB">
        <authorList>
            <consortium name="EnsemblPlants"/>
        </authorList>
    </citation>
    <scope>IDENTIFICATION</scope>
</reference>
<reference evidence="2" key="1">
    <citation type="journal article" date="2013" name="Nat. Commun.">
        <title>Whole-genome sequencing of Oryza brachyantha reveals mechanisms underlying Oryza genome evolution.</title>
        <authorList>
            <person name="Chen J."/>
            <person name="Huang Q."/>
            <person name="Gao D."/>
            <person name="Wang J."/>
            <person name="Lang Y."/>
            <person name="Liu T."/>
            <person name="Li B."/>
            <person name="Bai Z."/>
            <person name="Luis Goicoechea J."/>
            <person name="Liang C."/>
            <person name="Chen C."/>
            <person name="Zhang W."/>
            <person name="Sun S."/>
            <person name="Liao Y."/>
            <person name="Zhang X."/>
            <person name="Yang L."/>
            <person name="Song C."/>
            <person name="Wang M."/>
            <person name="Shi J."/>
            <person name="Liu G."/>
            <person name="Liu J."/>
            <person name="Zhou H."/>
            <person name="Zhou W."/>
            <person name="Yu Q."/>
            <person name="An N."/>
            <person name="Chen Y."/>
            <person name="Cai Q."/>
            <person name="Wang B."/>
            <person name="Liu B."/>
            <person name="Min J."/>
            <person name="Huang Y."/>
            <person name="Wu H."/>
            <person name="Li Z."/>
            <person name="Zhang Y."/>
            <person name="Yin Y."/>
            <person name="Song W."/>
            <person name="Jiang J."/>
            <person name="Jackson S.A."/>
            <person name="Wing R.A."/>
            <person name="Wang J."/>
            <person name="Chen M."/>
        </authorList>
    </citation>
    <scope>NUCLEOTIDE SEQUENCE [LARGE SCALE GENOMIC DNA]</scope>
    <source>
        <strain evidence="2">cv. IRGC 101232</strain>
    </source>
</reference>
<dbReference type="EnsemblPlants" id="OB05G20190.1">
    <property type="protein sequence ID" value="OB05G20190.1"/>
    <property type="gene ID" value="OB05G20190"/>
</dbReference>
<accession>J3M5Z5</accession>
<protein>
    <submittedName>
        <fullName evidence="2">Uncharacterized protein</fullName>
    </submittedName>
</protein>
<evidence type="ECO:0000313" key="2">
    <source>
        <dbReference type="EnsemblPlants" id="OB05G20190.1"/>
    </source>
</evidence>
<evidence type="ECO:0000256" key="1">
    <source>
        <dbReference type="SAM" id="MobiDB-lite"/>
    </source>
</evidence>
<dbReference type="Gramene" id="OB05G20190.1">
    <property type="protein sequence ID" value="OB05G20190.1"/>
    <property type="gene ID" value="OB05G20190"/>
</dbReference>
<proteinExistence type="predicted"/>